<reference evidence="5" key="1">
    <citation type="submission" date="2020-11" db="EMBL/GenBank/DDBJ databases">
        <authorList>
            <person name="Tran Van P."/>
        </authorList>
    </citation>
    <scope>NUCLEOTIDE SEQUENCE</scope>
</reference>
<feature type="region of interest" description="Disordered" evidence="2">
    <location>
        <begin position="290"/>
        <end position="326"/>
    </location>
</feature>
<protein>
    <recommendedName>
        <fullName evidence="6">E3 ubiquitin-protein ligase UBR4</fullName>
    </recommendedName>
</protein>
<evidence type="ECO:0000256" key="1">
    <source>
        <dbReference type="PROSITE-ProRule" id="PRU01388"/>
    </source>
</evidence>
<evidence type="ECO:0008006" key="6">
    <source>
        <dbReference type="Google" id="ProtNLM"/>
    </source>
</evidence>
<dbReference type="Pfam" id="PF13764">
    <property type="entry name" value="E3_UbLigase_R4"/>
    <property type="match status" value="2"/>
</dbReference>
<organism evidence="5">
    <name type="scientific">Timema shepardi</name>
    <name type="common">Walking stick</name>
    <dbReference type="NCBI Taxonomy" id="629360"/>
    <lineage>
        <taxon>Eukaryota</taxon>
        <taxon>Metazoa</taxon>
        <taxon>Ecdysozoa</taxon>
        <taxon>Arthropoda</taxon>
        <taxon>Hexapoda</taxon>
        <taxon>Insecta</taxon>
        <taxon>Pterygota</taxon>
        <taxon>Neoptera</taxon>
        <taxon>Polyneoptera</taxon>
        <taxon>Phasmatodea</taxon>
        <taxon>Timematodea</taxon>
        <taxon>Timematoidea</taxon>
        <taxon>Timematidae</taxon>
        <taxon>Timema</taxon>
    </lineage>
</organism>
<dbReference type="SUPFAM" id="SSF48371">
    <property type="entry name" value="ARM repeat"/>
    <property type="match status" value="1"/>
</dbReference>
<dbReference type="InterPro" id="IPR045189">
    <property type="entry name" value="UBR4-like"/>
</dbReference>
<name>A0A7R9B5G3_TIMSH</name>
<evidence type="ECO:0000259" key="3">
    <source>
        <dbReference type="Pfam" id="PF13764"/>
    </source>
</evidence>
<dbReference type="GO" id="GO:0008270">
    <property type="term" value="F:zinc ion binding"/>
    <property type="evidence" value="ECO:0007669"/>
    <property type="project" value="UniProtKB-KW"/>
</dbReference>
<feature type="region of interest" description="UBR4 E3 catalytic module" evidence="1">
    <location>
        <begin position="1189"/>
        <end position="1749"/>
    </location>
</feature>
<feature type="domain" description="E3 ubiquitin-protein ligase UBR4-like" evidence="4">
    <location>
        <begin position="165"/>
        <end position="290"/>
    </location>
</feature>
<dbReference type="PANTHER" id="PTHR21725">
    <property type="entry name" value="E3 UBIQUITIN-PROTEIN LIGASE UBR4"/>
    <property type="match status" value="1"/>
</dbReference>
<evidence type="ECO:0000313" key="5">
    <source>
        <dbReference type="EMBL" id="CAD7266740.1"/>
    </source>
</evidence>
<keyword evidence="1" id="KW-0863">Zinc-finger</keyword>
<gene>
    <name evidence="5" type="ORF">TSIB3V08_LOCUS10754</name>
</gene>
<dbReference type="PANTHER" id="PTHR21725:SF1">
    <property type="entry name" value="E3 UBIQUITIN-PROTEIN LIGASE UBR4"/>
    <property type="match status" value="1"/>
</dbReference>
<dbReference type="PROSITE" id="PS52043">
    <property type="entry name" value="UBR4_E3"/>
    <property type="match status" value="1"/>
</dbReference>
<comment type="similarity">
    <text evidence="1">Belongs to the UBR4 family.</text>
</comment>
<dbReference type="InterPro" id="IPR016024">
    <property type="entry name" value="ARM-type_fold"/>
</dbReference>
<dbReference type="InterPro" id="IPR025704">
    <property type="entry name" value="E3_Ub_ligase_UBR4_C"/>
</dbReference>
<keyword evidence="1" id="KW-0479">Metal-binding</keyword>
<dbReference type="Pfam" id="PF24079">
    <property type="entry name" value="UBR4"/>
    <property type="match status" value="1"/>
</dbReference>
<feature type="domain" description="E3 ubiquitin ligase UBR4 C-terminal" evidence="3">
    <location>
        <begin position="837"/>
        <end position="1366"/>
    </location>
</feature>
<evidence type="ECO:0000256" key="2">
    <source>
        <dbReference type="SAM" id="MobiDB-lite"/>
    </source>
</evidence>
<accession>A0A7R9B5G3</accession>
<feature type="compositionally biased region" description="Low complexity" evidence="2">
    <location>
        <begin position="302"/>
        <end position="320"/>
    </location>
</feature>
<sequence length="1749" mass="196256">MFFFQIDSKFTTTTQIVKLVGSHTISKITLRIGDLKRTKMVRTINIFYNNRSVQAVVELKNKPAMWHKAKKVTLASGQTEVKMEFPLPIVACNLMIEYSDFYENIQASSETLQCPRCSASVPANPGVCANCGENVFQCHKCRAINYDEKDPFLCHACGFCKYAKFDYTLLGRPCCAVDPIESDEDRKKTVATINTLLEKADRVYKQLIGNKPTLELLLLKISEHRLDRGMDEGIPPNNSAGGSSTQVNRAIQLLAQRYCGECKGSFEELSKIIQRVLACRRELVAYDRNQRDQGMTPGGGVPRVSGSGTLLTSPASTSSLDTIAPPQSLPVATQTHPGRCYGCASSATEHCLTLLRALASHAVSRQILCTRGLIAELLEHNLRRGVVQVQEEVRQLLCLLTRDNPKATEDLRSLLMDRIALTLRGHVSTSDLAFAVRHEMALLAAMVQKEDSCWEQKLRCVMQLFLMACKDSRLPVVMQSIILPCLKILHNLIKPEQPVSKQNKDKAVDALSTIRPAEGIRVDVTKWLQGDAKHSYNRWRVHMPSRGADTTAIKPLKKEEVRALYLMEKYGNRWRNKTLRGIVPLRLTDAAWLKQVLFNPSSRLARQVACNMLESLCQVPARKKEVLDLLTGFLSELGPAGESAAEFLALYQSLVQQTPWKQYLAVRGVLLHLADLVTREIQELHQLEDTTLTSDLAQVCSYVEGYALKMLTELLASFLDQESIKQHYKGRLVGAVLNGYLSLRRLVVQRTRLIDETQEKLLELLEEMTSGTEEETKAFMAICIETVQKYSPQDVRTPVFIFERLCSIIYPEENDVGEFFLTLEKDPQQEDFLQGRMLGNPYSSTEPGLGPLMRDVKNKICQDCELVALLEDDNGMELLVNNKIISLDLPVREVYKKVWVSEGGEGDAMRVVYRMRGLLGDATEEFVETLDAKSEQEVNNEEVYKMANVMADCKGLQIMLDRLSAIKDIARARPLLQVLLKLFRLCVKVQRNQEVLIQSQLGAISVFLGILQLCLAGESDASQGTVTEQLLDIMETILSKAASQPLETFLSYSQTFGGPEHVHALLTCTTAAGVRGNASVLLHLTKVLAALTYGNAEKMALLCDHFKVVTDFNKFDFEHTPDDEQKLELLCVLATVIERNAIGNTLKDHIISLGFVSQALDYVSLHAPSLEQTQSRTDSDDWKEFISKPALKYILRFLTGLATEHEPTQLAVSAQCIPTIHQLEQVSSDEHVGSLAENLLEALRAHPQVASRIEEVREETRAVKKRLAMAMREKQLGALGMRTNEKGQVTAKSTLLMEDLGEETGLVCVICREGYKFQPTKVLGVYTFTKRCNVEEFETKPRKTVGYSTVTHFNVVHVDCHMSAVRESPSEDSGASQLVSSIRICVPPYLFRIPPRKRVSMMEPPPLLYAYYFPQPRLQSHIPKYKSTYRFFGKTRSSVSCLGILAVISTCQFCRAAWADNTKQNLSVDCSRLARARDEWESAALQNANTKCNGLLPLWGPQVPESAFASCLARHNTYLQECTGHRDINYSSTVHDLKLLLLRFATEKSFHDDTGGGGPQSNMHMIPYLIHMALYVINTTRSGPREDKNLTSYLDSPGTDKWVESCYDAEGPLYWSVLSLLLHPPSRWARARLTHLRRLVVLAHARHCQPAGPTQKLLDTSPRDYAVYKSYLVFFGLVDAVYANCLKKVSVASDDQWPSTLADYIRHNDEALLKASERLLATYREELLPCTSFEEFCDVTGLCDNIRVL</sequence>
<dbReference type="EMBL" id="OC007557">
    <property type="protein sequence ID" value="CAD7266740.1"/>
    <property type="molecule type" value="Genomic_DNA"/>
</dbReference>
<feature type="domain" description="E3 ubiquitin ligase UBR4 C-terminal" evidence="3">
    <location>
        <begin position="1472"/>
        <end position="1741"/>
    </location>
</feature>
<dbReference type="InterPro" id="IPR056530">
    <property type="entry name" value="UBR4-like_dom"/>
</dbReference>
<proteinExistence type="inferred from homology"/>
<evidence type="ECO:0000259" key="4">
    <source>
        <dbReference type="Pfam" id="PF24079"/>
    </source>
</evidence>
<keyword evidence="1" id="KW-0862">Zinc</keyword>